<dbReference type="GO" id="GO:0003677">
    <property type="term" value="F:DNA binding"/>
    <property type="evidence" value="ECO:0007669"/>
    <property type="project" value="UniProtKB-KW"/>
</dbReference>
<dbReference type="SUPFAM" id="SSF48008">
    <property type="entry name" value="GntR ligand-binding domain-like"/>
    <property type="match status" value="1"/>
</dbReference>
<dbReference type="GO" id="GO:0003700">
    <property type="term" value="F:DNA-binding transcription factor activity"/>
    <property type="evidence" value="ECO:0007669"/>
    <property type="project" value="InterPro"/>
</dbReference>
<dbReference type="CDD" id="cd07377">
    <property type="entry name" value="WHTH_GntR"/>
    <property type="match status" value="1"/>
</dbReference>
<evidence type="ECO:0000256" key="2">
    <source>
        <dbReference type="ARBA" id="ARBA00023125"/>
    </source>
</evidence>
<name>A0A1J0VFL2_9GAMM</name>
<keyword evidence="3" id="KW-0804">Transcription</keyword>
<keyword evidence="1" id="KW-0805">Transcription regulation</keyword>
<proteinExistence type="predicted"/>
<dbReference type="SMART" id="SM00895">
    <property type="entry name" value="FCD"/>
    <property type="match status" value="1"/>
</dbReference>
<organism evidence="5 6">
    <name type="scientific">Halomonas aestuarii</name>
    <dbReference type="NCBI Taxonomy" id="1897729"/>
    <lineage>
        <taxon>Bacteria</taxon>
        <taxon>Pseudomonadati</taxon>
        <taxon>Pseudomonadota</taxon>
        <taxon>Gammaproteobacteria</taxon>
        <taxon>Oceanospirillales</taxon>
        <taxon>Halomonadaceae</taxon>
        <taxon>Halomonas</taxon>
    </lineage>
</organism>
<sequence>MNTHRQPPVAAMEMSRFGGAMERSSIAFQILERIKTALIRGDLTPGDYLPSETELTQSLGIGKSSVREAIKMLQAIGIVEVRRGHGTIIRREPGEPLVDPMAFGMILARGMTRDVLEFRQMFEPAYTLQAMANATDEDHRRIQQTIDDMATAIANGEQTSHHDVAFHRAILTATHNPMTIRVGQTLLELIEAALETSMQTDPDTALNDHRAIYDAFEAGDADGVRQAIEESAKSWETNLTYRDKA</sequence>
<gene>
    <name evidence="5" type="ORF">BOX17_07535</name>
</gene>
<dbReference type="SMART" id="SM00345">
    <property type="entry name" value="HTH_GNTR"/>
    <property type="match status" value="1"/>
</dbReference>
<dbReference type="Proteomes" id="UP000181985">
    <property type="component" value="Chromosome"/>
</dbReference>
<dbReference type="InterPro" id="IPR000524">
    <property type="entry name" value="Tscrpt_reg_HTH_GntR"/>
</dbReference>
<evidence type="ECO:0000313" key="5">
    <source>
        <dbReference type="EMBL" id="APE30816.1"/>
    </source>
</evidence>
<accession>A0A1J0VFL2</accession>
<evidence type="ECO:0000313" key="6">
    <source>
        <dbReference type="Proteomes" id="UP000181985"/>
    </source>
</evidence>
<feature type="domain" description="HTH gntR-type" evidence="4">
    <location>
        <begin position="24"/>
        <end position="92"/>
    </location>
</feature>
<protein>
    <submittedName>
        <fullName evidence="5">GntR family transcriptional regulator</fullName>
    </submittedName>
</protein>
<dbReference type="PROSITE" id="PS50949">
    <property type="entry name" value="HTH_GNTR"/>
    <property type="match status" value="1"/>
</dbReference>
<dbReference type="AlphaFoldDB" id="A0A1J0VFL2"/>
<keyword evidence="2" id="KW-0238">DNA-binding</keyword>
<dbReference type="InterPro" id="IPR008920">
    <property type="entry name" value="TF_FadR/GntR_C"/>
</dbReference>
<keyword evidence="6" id="KW-1185">Reference proteome</keyword>
<dbReference type="InterPro" id="IPR011711">
    <property type="entry name" value="GntR_C"/>
</dbReference>
<dbReference type="Pfam" id="PF07729">
    <property type="entry name" value="FCD"/>
    <property type="match status" value="1"/>
</dbReference>
<dbReference type="Gene3D" id="1.10.10.10">
    <property type="entry name" value="Winged helix-like DNA-binding domain superfamily/Winged helix DNA-binding domain"/>
    <property type="match status" value="1"/>
</dbReference>
<dbReference type="Pfam" id="PF00392">
    <property type="entry name" value="GntR"/>
    <property type="match status" value="1"/>
</dbReference>
<dbReference type="PANTHER" id="PTHR43537:SF5">
    <property type="entry name" value="UXU OPERON TRANSCRIPTIONAL REGULATOR"/>
    <property type="match status" value="1"/>
</dbReference>
<dbReference type="InterPro" id="IPR036390">
    <property type="entry name" value="WH_DNA-bd_sf"/>
</dbReference>
<dbReference type="OrthoDB" id="1040417at2"/>
<dbReference type="PANTHER" id="PTHR43537">
    <property type="entry name" value="TRANSCRIPTIONAL REGULATOR, GNTR FAMILY"/>
    <property type="match status" value="1"/>
</dbReference>
<reference evidence="6" key="1">
    <citation type="submission" date="2016-11" db="EMBL/GenBank/DDBJ databases">
        <title>Halolamina sediminis sp. nov., an extremely halophilic archaeon isolated from solar salt.</title>
        <authorList>
            <person name="Koh H.-W."/>
            <person name="Rani S."/>
            <person name="Park S.-J."/>
        </authorList>
    </citation>
    <scope>NUCLEOTIDE SEQUENCE [LARGE SCALE GENOMIC DNA]</scope>
    <source>
        <strain evidence="6">Hb3</strain>
    </source>
</reference>
<dbReference type="KEGG" id="hsi:BOX17_07535"/>
<dbReference type="EMBL" id="CP018139">
    <property type="protein sequence ID" value="APE30816.1"/>
    <property type="molecule type" value="Genomic_DNA"/>
</dbReference>
<dbReference type="Gene3D" id="1.20.120.530">
    <property type="entry name" value="GntR ligand-binding domain-like"/>
    <property type="match status" value="1"/>
</dbReference>
<evidence type="ECO:0000259" key="4">
    <source>
        <dbReference type="PROSITE" id="PS50949"/>
    </source>
</evidence>
<evidence type="ECO:0000256" key="3">
    <source>
        <dbReference type="ARBA" id="ARBA00023163"/>
    </source>
</evidence>
<dbReference type="SUPFAM" id="SSF46785">
    <property type="entry name" value="Winged helix' DNA-binding domain"/>
    <property type="match status" value="1"/>
</dbReference>
<evidence type="ECO:0000256" key="1">
    <source>
        <dbReference type="ARBA" id="ARBA00023015"/>
    </source>
</evidence>
<dbReference type="InterPro" id="IPR036388">
    <property type="entry name" value="WH-like_DNA-bd_sf"/>
</dbReference>
<dbReference type="PRINTS" id="PR00035">
    <property type="entry name" value="HTHGNTR"/>
</dbReference>